<feature type="transmembrane region" description="Helical" evidence="5">
    <location>
        <begin position="20"/>
        <end position="40"/>
    </location>
</feature>
<evidence type="ECO:0000256" key="1">
    <source>
        <dbReference type="ARBA" id="ARBA00004141"/>
    </source>
</evidence>
<dbReference type="EMBL" id="CP006841">
    <property type="protein sequence ID" value="ALA67164.1"/>
    <property type="molecule type" value="Genomic_DNA"/>
</dbReference>
<dbReference type="Proteomes" id="UP000058446">
    <property type="component" value="Chromosome"/>
</dbReference>
<comment type="subcellular location">
    <subcellularLocation>
        <location evidence="1">Membrane</location>
        <topology evidence="1">Multi-pass membrane protein</topology>
    </subcellularLocation>
</comment>
<feature type="transmembrane region" description="Helical" evidence="5">
    <location>
        <begin position="258"/>
        <end position="285"/>
    </location>
</feature>
<proteinExistence type="predicted"/>
<reference evidence="6 7" key="1">
    <citation type="submission" date="2013-10" db="EMBL/GenBank/DDBJ databases">
        <title>Complete genome sequence of Corynebacterium lactis DSM 45799(T), isolated from raw cow milk.</title>
        <authorList>
            <person name="Ruckert C."/>
            <person name="Albersmeier A."/>
            <person name="Lipski A."/>
            <person name="Kalinowski J."/>
        </authorList>
    </citation>
    <scope>NUCLEOTIDE SEQUENCE [LARGE SCALE GENOMIC DNA]</scope>
    <source>
        <strain evidence="6 7">RW2-5</strain>
    </source>
</reference>
<evidence type="ECO:0000256" key="5">
    <source>
        <dbReference type="SAM" id="Phobius"/>
    </source>
</evidence>
<keyword evidence="2 5" id="KW-0812">Transmembrane</keyword>
<accession>A0A0K2GZF2</accession>
<organism evidence="6 7">
    <name type="scientific">Corynebacterium lactis RW2-5</name>
    <dbReference type="NCBI Taxonomy" id="1408189"/>
    <lineage>
        <taxon>Bacteria</taxon>
        <taxon>Bacillati</taxon>
        <taxon>Actinomycetota</taxon>
        <taxon>Actinomycetes</taxon>
        <taxon>Mycobacteriales</taxon>
        <taxon>Corynebacteriaceae</taxon>
        <taxon>Corynebacterium</taxon>
    </lineage>
</organism>
<dbReference type="Pfam" id="PF03595">
    <property type="entry name" value="SLAC1"/>
    <property type="match status" value="1"/>
</dbReference>
<dbReference type="InterPro" id="IPR004695">
    <property type="entry name" value="SLAC1/Mae1/Ssu1/TehA"/>
</dbReference>
<keyword evidence="4 5" id="KW-0472">Membrane</keyword>
<dbReference type="GO" id="GO:0055085">
    <property type="term" value="P:transmembrane transport"/>
    <property type="evidence" value="ECO:0007669"/>
    <property type="project" value="InterPro"/>
</dbReference>
<feature type="transmembrane region" description="Helical" evidence="5">
    <location>
        <begin position="234"/>
        <end position="252"/>
    </location>
</feature>
<gene>
    <name evidence="6" type="ORF">CLAC_04955</name>
</gene>
<keyword evidence="7" id="KW-1185">Reference proteome</keyword>
<evidence type="ECO:0000313" key="7">
    <source>
        <dbReference type="Proteomes" id="UP000058446"/>
    </source>
</evidence>
<evidence type="ECO:0000313" key="6">
    <source>
        <dbReference type="EMBL" id="ALA67164.1"/>
    </source>
</evidence>
<evidence type="ECO:0000256" key="3">
    <source>
        <dbReference type="ARBA" id="ARBA00022989"/>
    </source>
</evidence>
<sequence length="290" mass="30670">MGTSIFATLAQTHGVPIVPALLMVVAIGAFVFIVVGWLSYRNPGWGSHLMAPWGMFAMGVMSVGSAATAVVGQGLWQEASWWCGAPLAFVVCLNQLRGFPGVPTFQWGLALVSPMVAATSAGQLSARGGLFADFYHWAGVVAFCLAFFTALPIFARCYLAAIYGRLDIPETLAGTAWIPLGVVGQSTAAAQVLFGGRFAVVYGFAMLAAGIAPAVFAFRRFVRAVICWAGYSPGWWGSTFPVGTLCLGAHLLSGATGYAWLDIVSVGFLALLAVHWVACVARFGWWAMVE</sequence>
<keyword evidence="3 5" id="KW-1133">Transmembrane helix</keyword>
<dbReference type="STRING" id="1408189.CLAC_04955"/>
<evidence type="ECO:0000256" key="4">
    <source>
        <dbReference type="ARBA" id="ARBA00023136"/>
    </source>
</evidence>
<evidence type="ECO:0000256" key="2">
    <source>
        <dbReference type="ARBA" id="ARBA00022692"/>
    </source>
</evidence>
<dbReference type="AlphaFoldDB" id="A0A0K2GZF2"/>
<dbReference type="InterPro" id="IPR038665">
    <property type="entry name" value="Voltage-dep_anion_channel_sf"/>
</dbReference>
<protein>
    <submittedName>
        <fullName evidence="6">Membrane protein</fullName>
    </submittedName>
</protein>
<feature type="transmembrane region" description="Helical" evidence="5">
    <location>
        <begin position="171"/>
        <end position="194"/>
    </location>
</feature>
<dbReference type="PATRIC" id="fig|1408189.4.peg.986"/>
<name>A0A0K2GZF2_9CORY</name>
<feature type="transmembrane region" description="Helical" evidence="5">
    <location>
        <begin position="52"/>
        <end position="73"/>
    </location>
</feature>
<dbReference type="KEGG" id="clw:CLAC_04955"/>
<feature type="transmembrane region" description="Helical" evidence="5">
    <location>
        <begin position="200"/>
        <end position="222"/>
    </location>
</feature>
<dbReference type="GO" id="GO:0016020">
    <property type="term" value="C:membrane"/>
    <property type="evidence" value="ECO:0007669"/>
    <property type="project" value="UniProtKB-SubCell"/>
</dbReference>
<feature type="transmembrane region" description="Helical" evidence="5">
    <location>
        <begin position="134"/>
        <end position="159"/>
    </location>
</feature>
<dbReference type="Gene3D" id="1.50.10.150">
    <property type="entry name" value="Voltage-dependent anion channel"/>
    <property type="match status" value="1"/>
</dbReference>